<dbReference type="Proteomes" id="UP000198582">
    <property type="component" value="Unassembled WGS sequence"/>
</dbReference>
<dbReference type="EMBL" id="FOEF01000034">
    <property type="protein sequence ID" value="SEP53973.1"/>
    <property type="molecule type" value="Genomic_DNA"/>
</dbReference>
<feature type="region of interest" description="Disordered" evidence="1">
    <location>
        <begin position="156"/>
        <end position="175"/>
    </location>
</feature>
<evidence type="ECO:0000313" key="2">
    <source>
        <dbReference type="EMBL" id="SEP53973.1"/>
    </source>
</evidence>
<gene>
    <name evidence="2" type="ORF">SAMN04489732_13428</name>
</gene>
<proteinExistence type="predicted"/>
<keyword evidence="3" id="KW-1185">Reference proteome</keyword>
<evidence type="ECO:0000256" key="1">
    <source>
        <dbReference type="SAM" id="MobiDB-lite"/>
    </source>
</evidence>
<dbReference type="AlphaFoldDB" id="A0A1H8YPG1"/>
<sequence length="175" mass="19072">MQPDSPRCSGCTREQHSWGVAATDAALELPAGAVRLTRRTCACPRCACRDVELTLSAAARATPAHAKTDQIPTEYLALAGFVDAKEFTDIMQTPTVPKYLLPEDAFRASGLRTYVPPAVPLAPSVEPLVRDQGPPLDLQRPQIPFMERVLKRLREWPVTGPGDIPPSHPTQEPPT</sequence>
<accession>A0A1H8YPG1</accession>
<name>A0A1H8YPG1_9PSEU</name>
<organism evidence="2 3">
    <name type="scientific">Amycolatopsis saalfeldensis</name>
    <dbReference type="NCBI Taxonomy" id="394193"/>
    <lineage>
        <taxon>Bacteria</taxon>
        <taxon>Bacillati</taxon>
        <taxon>Actinomycetota</taxon>
        <taxon>Actinomycetes</taxon>
        <taxon>Pseudonocardiales</taxon>
        <taxon>Pseudonocardiaceae</taxon>
        <taxon>Amycolatopsis</taxon>
    </lineage>
</organism>
<protein>
    <submittedName>
        <fullName evidence="2">Uncharacterized protein</fullName>
    </submittedName>
</protein>
<evidence type="ECO:0000313" key="3">
    <source>
        <dbReference type="Proteomes" id="UP000198582"/>
    </source>
</evidence>
<dbReference type="STRING" id="394193.SAMN04489732_13428"/>
<reference evidence="2 3" key="1">
    <citation type="submission" date="2016-10" db="EMBL/GenBank/DDBJ databases">
        <authorList>
            <person name="de Groot N.N."/>
        </authorList>
    </citation>
    <scope>NUCLEOTIDE SEQUENCE [LARGE SCALE GENOMIC DNA]</scope>
    <source>
        <strain evidence="2 3">DSM 44993</strain>
    </source>
</reference>
<feature type="compositionally biased region" description="Pro residues" evidence="1">
    <location>
        <begin position="163"/>
        <end position="175"/>
    </location>
</feature>